<accession>A0AAV4B661</accession>
<feature type="signal peptide" evidence="1">
    <location>
        <begin position="1"/>
        <end position="22"/>
    </location>
</feature>
<dbReference type="AlphaFoldDB" id="A0AAV4B661"/>
<evidence type="ECO:0000256" key="1">
    <source>
        <dbReference type="SAM" id="SignalP"/>
    </source>
</evidence>
<organism evidence="2 3">
    <name type="scientific">Plakobranchus ocellatus</name>
    <dbReference type="NCBI Taxonomy" id="259542"/>
    <lineage>
        <taxon>Eukaryota</taxon>
        <taxon>Metazoa</taxon>
        <taxon>Spiralia</taxon>
        <taxon>Lophotrochozoa</taxon>
        <taxon>Mollusca</taxon>
        <taxon>Gastropoda</taxon>
        <taxon>Heterobranchia</taxon>
        <taxon>Euthyneura</taxon>
        <taxon>Panpulmonata</taxon>
        <taxon>Sacoglossa</taxon>
        <taxon>Placobranchoidea</taxon>
        <taxon>Plakobranchidae</taxon>
        <taxon>Plakobranchus</taxon>
    </lineage>
</organism>
<dbReference type="EMBL" id="BLXT01004580">
    <property type="protein sequence ID" value="GFO14667.1"/>
    <property type="molecule type" value="Genomic_DNA"/>
</dbReference>
<keyword evidence="3" id="KW-1185">Reference proteome</keyword>
<dbReference type="Gene3D" id="3.30.420.10">
    <property type="entry name" value="Ribonuclease H-like superfamily/Ribonuclease H"/>
    <property type="match status" value="1"/>
</dbReference>
<protein>
    <submittedName>
        <fullName evidence="2">Histone-lysine N-methyltransferase SETMAR</fullName>
    </submittedName>
</protein>
<dbReference type="Proteomes" id="UP000735302">
    <property type="component" value="Unassembled WGS sequence"/>
</dbReference>
<sequence>MATLFWGAKGVILLDIMSKGQCIYAACCCDPLNSHKRSCASEKKPGLLTKDIALQHDSATRHMAHPTVQTWQHQTIKRLLGGKRV</sequence>
<proteinExistence type="predicted"/>
<keyword evidence="1" id="KW-0732">Signal</keyword>
<name>A0AAV4B661_9GAST</name>
<dbReference type="InterPro" id="IPR036397">
    <property type="entry name" value="RNaseH_sf"/>
</dbReference>
<dbReference type="GO" id="GO:0003676">
    <property type="term" value="F:nucleic acid binding"/>
    <property type="evidence" value="ECO:0007669"/>
    <property type="project" value="InterPro"/>
</dbReference>
<reference evidence="2 3" key="1">
    <citation type="journal article" date="2021" name="Elife">
        <title>Chloroplast acquisition without the gene transfer in kleptoplastic sea slugs, Plakobranchus ocellatus.</title>
        <authorList>
            <person name="Maeda T."/>
            <person name="Takahashi S."/>
            <person name="Yoshida T."/>
            <person name="Shimamura S."/>
            <person name="Takaki Y."/>
            <person name="Nagai Y."/>
            <person name="Toyoda A."/>
            <person name="Suzuki Y."/>
            <person name="Arimoto A."/>
            <person name="Ishii H."/>
            <person name="Satoh N."/>
            <person name="Nishiyama T."/>
            <person name="Hasebe M."/>
            <person name="Maruyama T."/>
            <person name="Minagawa J."/>
            <person name="Obokata J."/>
            <person name="Shigenobu S."/>
        </authorList>
    </citation>
    <scope>NUCLEOTIDE SEQUENCE [LARGE SCALE GENOMIC DNA]</scope>
</reference>
<gene>
    <name evidence="2" type="ORF">PoB_004117200</name>
</gene>
<feature type="chain" id="PRO_5043472657" evidence="1">
    <location>
        <begin position="23"/>
        <end position="85"/>
    </location>
</feature>
<evidence type="ECO:0000313" key="3">
    <source>
        <dbReference type="Proteomes" id="UP000735302"/>
    </source>
</evidence>
<evidence type="ECO:0000313" key="2">
    <source>
        <dbReference type="EMBL" id="GFO14667.1"/>
    </source>
</evidence>
<comment type="caution">
    <text evidence="2">The sequence shown here is derived from an EMBL/GenBank/DDBJ whole genome shotgun (WGS) entry which is preliminary data.</text>
</comment>